<feature type="compositionally biased region" description="Basic and acidic residues" evidence="8">
    <location>
        <begin position="721"/>
        <end position="731"/>
    </location>
</feature>
<proteinExistence type="inferred from homology"/>
<evidence type="ECO:0000313" key="10">
    <source>
        <dbReference type="EMBL" id="RMY45965.1"/>
    </source>
</evidence>
<comment type="caution">
    <text evidence="10">The sequence shown here is derived from an EMBL/GenBank/DDBJ whole genome shotgun (WGS) entry which is preliminary data.</text>
</comment>
<feature type="compositionally biased region" description="Polar residues" evidence="8">
    <location>
        <begin position="95"/>
        <end position="111"/>
    </location>
</feature>
<feature type="compositionally biased region" description="Low complexity" evidence="8">
    <location>
        <begin position="230"/>
        <end position="242"/>
    </location>
</feature>
<sequence>MTSAASQQAQDSVNATTPNASTAAANPTETVQAQPLSYAKTASAAASGPAGTSQYAKSESPVNGANTMAQGGPQPNGTTSQSDHGRKPSVVINASGATGQIPNGGPVNQSGRPPINFGSMGASGSPVAQPSAPAQPQASSLPAPQNNPRVISPAHSPSPIPQPAASGGRPPSGQFQQTNGMTFGSMGGDNDPVSKRRGFEFNCRSGSANFEMQMRQLGPGMAPMHERRQSSQSMHSDMSNSNRQFAPPAGAGRGRPQSQFGNMPSPGPNFRPTPAAGRGNMPPHFAAPPSPYAGRSSPAFRPASMQQPQMNYGGGYPPHVQQQMYPPFEPHGGYYQPYYGYGQYPGQAPQSPRPPYPSPYNAPQGPMQAPFHPQDMSRSASQSSQRPPSSMGQPQTPSMTAQVPQAQTPGQQQSQAAAPSSNFVKPKKSSAIKITDAAGNAVNFTKPSPSPGPQTQPQTPVIVSTPNASTPPPRAPSGHNARSESQSNGPSAEEKKAAFQEQIKKNLEAQKKAAEDEKAAKDKPEAAEQSQVKEATAEAEKAAATAAGDKKGEEAAVAAEKALEKDESKKDEQEESEEDRIEREIAEMEAAEKEEEEREKAYQEKKRKEKEEQAKVQAEKDAKGDEELKRQEREAEAKEAEREREREAEKEKPQEPDEESKSMFASLKKPALGPGATAESTATQETESAKADAAAAMPPPQPPQTQAKPMGGAQKPKPAHLKLETNKRVEPAEPTPGMQALKTSRFLEVKEEPKYPDGFKSPNPALNLGGARKARTYDKDFLLQFQSVFKEKPSVDWDQKVKETLGPDEPASARPPASARTPSMGGRQASGRGASAAGFGGVMGQFGGPPGRTLPPGTTSQQRFEASQMGGSAPRGMAMPGQMGGRMPSNLGMGAQGMSRTNSLQTMGGMGGPNSPRQASSRGGKGASKRGMSKKEEADAAAKMPLTYGQEVTPLQKSTSGWKASSINQPAMAGPDPSGLMAPDMVQRKVKAALNKMTPEKFDRISDQILEIAAQSKQETDGRTLRQVIQLTFEKACDEAHWAGMYAQFCHKMLTTMSTDIRDETIKDRSGNPVVGGALFRKYLLNRCQEEFERGWQANLPEKPEGDTKEAALMSDEYYVAAAAKRRGLGLIQFIGQLYKLRMLTIRIMHECVMRLLNFEGDPDEAAVENLTTLLRAVGGTMDEDETGRNMMNAYFQRIEDVILKSNALGSRPKFMIMDLMDLRRTGWRSKDDAKGPKTLDQIHAEAAAAQAKAEAERAKQNTRGPGGRPPAGRGDARQFSGGVPPPVDYNRTTVGIDDLRRLQNRGASGRATGGGLGPGGNLGPSSSLGSGRTGSRRGNLGPPGSGNTTRTSTPPAEKEKKEEPTQQNAFSALAGLDGSGENAEDAQSEAHSPPNARNRSRSPNPAAEKAE</sequence>
<dbReference type="Gene3D" id="1.25.40.180">
    <property type="match status" value="1"/>
</dbReference>
<dbReference type="GO" id="GO:0010494">
    <property type="term" value="C:cytoplasmic stress granule"/>
    <property type="evidence" value="ECO:0007669"/>
    <property type="project" value="UniProtKB-ARBA"/>
</dbReference>
<dbReference type="PANTHER" id="PTHR23253:SF9">
    <property type="entry name" value="EUKARYOTIC TRANSLATION INITIATION FACTOR 4 GAMMA 2"/>
    <property type="match status" value="1"/>
</dbReference>
<dbReference type="GO" id="GO:0003729">
    <property type="term" value="F:mRNA binding"/>
    <property type="evidence" value="ECO:0007669"/>
    <property type="project" value="TreeGrafter"/>
</dbReference>
<feature type="compositionally biased region" description="Basic and acidic residues" evidence="8">
    <location>
        <begin position="789"/>
        <end position="805"/>
    </location>
</feature>
<keyword evidence="5" id="KW-0597">Phosphoprotein</keyword>
<feature type="compositionally biased region" description="Low complexity" evidence="8">
    <location>
        <begin position="330"/>
        <end position="350"/>
    </location>
</feature>
<reference evidence="10 11" key="1">
    <citation type="journal article" date="2018" name="BMC Genomics">
        <title>Genomic evidence for intraspecific hybridization in a clonal and extremely halotolerant yeast.</title>
        <authorList>
            <person name="Gostincar C."/>
            <person name="Stajich J.E."/>
            <person name="Zupancic J."/>
            <person name="Zalar P."/>
            <person name="Gunde-Cimerman N."/>
        </authorList>
    </citation>
    <scope>NUCLEOTIDE SEQUENCE [LARGE SCALE GENOMIC DNA]</scope>
    <source>
        <strain evidence="10 11">EXF-10513</strain>
    </source>
</reference>
<evidence type="ECO:0000256" key="4">
    <source>
        <dbReference type="ARBA" id="ARBA00022540"/>
    </source>
</evidence>
<feature type="compositionally biased region" description="Acidic residues" evidence="8">
    <location>
        <begin position="587"/>
        <end position="597"/>
    </location>
</feature>
<feature type="compositionally biased region" description="Polar residues" evidence="8">
    <location>
        <begin position="1"/>
        <end position="13"/>
    </location>
</feature>
<feature type="compositionally biased region" description="Basic and acidic residues" evidence="8">
    <location>
        <begin position="492"/>
        <end position="526"/>
    </location>
</feature>
<dbReference type="Pfam" id="PF02854">
    <property type="entry name" value="MIF4G"/>
    <property type="match status" value="1"/>
</dbReference>
<feature type="region of interest" description="Disordered" evidence="8">
    <location>
        <begin position="220"/>
        <end position="745"/>
    </location>
</feature>
<feature type="compositionally biased region" description="Pro residues" evidence="8">
    <location>
        <begin position="351"/>
        <end position="360"/>
    </location>
</feature>
<evidence type="ECO:0000256" key="3">
    <source>
        <dbReference type="ARBA" id="ARBA00022490"/>
    </source>
</evidence>
<feature type="compositionally biased region" description="Low complexity" evidence="8">
    <location>
        <begin position="14"/>
        <end position="30"/>
    </location>
</feature>
<protein>
    <recommendedName>
        <fullName evidence="9">MIF4G domain-containing protein</fullName>
    </recommendedName>
</protein>
<evidence type="ECO:0000256" key="6">
    <source>
        <dbReference type="ARBA" id="ARBA00022884"/>
    </source>
</evidence>
<comment type="subcellular location">
    <subcellularLocation>
        <location evidence="1">Cytoplasm</location>
    </subcellularLocation>
</comment>
<dbReference type="PANTHER" id="PTHR23253">
    <property type="entry name" value="EUKARYOTIC TRANSLATION INITIATION FACTOR 4 GAMMA"/>
    <property type="match status" value="1"/>
</dbReference>
<dbReference type="GO" id="GO:0003743">
    <property type="term" value="F:translation initiation factor activity"/>
    <property type="evidence" value="ECO:0007669"/>
    <property type="project" value="UniProtKB-KW"/>
</dbReference>
<feature type="region of interest" description="Disordered" evidence="8">
    <location>
        <begin position="752"/>
        <end position="771"/>
    </location>
</feature>
<keyword evidence="7" id="KW-0648">Protein biosynthesis</keyword>
<feature type="compositionally biased region" description="Polar residues" evidence="8">
    <location>
        <begin position="1346"/>
        <end position="1355"/>
    </location>
</feature>
<dbReference type="Pfam" id="PF12152">
    <property type="entry name" value="eIF_4G1"/>
    <property type="match status" value="1"/>
</dbReference>
<name>A0A3M7C1N1_HORWE</name>
<comment type="similarity">
    <text evidence="2">Belongs to the eukaryotic initiation factor 4G family.</text>
</comment>
<dbReference type="Proteomes" id="UP000269539">
    <property type="component" value="Unassembled WGS sequence"/>
</dbReference>
<dbReference type="Gene3D" id="1.20.970.30">
    <property type="entry name" value="eIF4G, eIF4E-binding domain"/>
    <property type="match status" value="1"/>
</dbReference>
<dbReference type="InterPro" id="IPR003890">
    <property type="entry name" value="MIF4G-like_typ-3"/>
</dbReference>
<evidence type="ECO:0000256" key="1">
    <source>
        <dbReference type="ARBA" id="ARBA00004496"/>
    </source>
</evidence>
<gene>
    <name evidence="10" type="ORF">D0864_15338</name>
</gene>
<dbReference type="SMART" id="SM00543">
    <property type="entry name" value="MIF4G"/>
    <property type="match status" value="1"/>
</dbReference>
<organism evidence="10 11">
    <name type="scientific">Hortaea werneckii</name>
    <name type="common">Black yeast</name>
    <name type="synonym">Cladosporium werneckii</name>
    <dbReference type="NCBI Taxonomy" id="91943"/>
    <lineage>
        <taxon>Eukaryota</taxon>
        <taxon>Fungi</taxon>
        <taxon>Dikarya</taxon>
        <taxon>Ascomycota</taxon>
        <taxon>Pezizomycotina</taxon>
        <taxon>Dothideomycetes</taxon>
        <taxon>Dothideomycetidae</taxon>
        <taxon>Mycosphaerellales</taxon>
        <taxon>Teratosphaeriaceae</taxon>
        <taxon>Hortaea</taxon>
    </lineage>
</organism>
<feature type="region of interest" description="Disordered" evidence="8">
    <location>
        <begin position="1306"/>
        <end position="1412"/>
    </location>
</feature>
<feature type="compositionally biased region" description="Low complexity" evidence="8">
    <location>
        <begin position="37"/>
        <end position="53"/>
    </location>
</feature>
<keyword evidence="6" id="KW-0694">RNA-binding</keyword>
<feature type="region of interest" description="Disordered" evidence="8">
    <location>
        <begin position="1"/>
        <end position="200"/>
    </location>
</feature>
<dbReference type="FunFam" id="1.25.40.180:FF:000020">
    <property type="entry name" value="Eukaryotic translation initiation factor subunit"/>
    <property type="match status" value="1"/>
</dbReference>
<evidence type="ECO:0000256" key="7">
    <source>
        <dbReference type="ARBA" id="ARBA00022917"/>
    </source>
</evidence>
<feature type="compositionally biased region" description="Low complexity" evidence="8">
    <location>
        <begin position="373"/>
        <end position="421"/>
    </location>
</feature>
<feature type="compositionally biased region" description="Polar residues" evidence="8">
    <location>
        <begin position="953"/>
        <end position="969"/>
    </location>
</feature>
<evidence type="ECO:0000259" key="9">
    <source>
        <dbReference type="SMART" id="SM00543"/>
    </source>
</evidence>
<dbReference type="InterPro" id="IPR016024">
    <property type="entry name" value="ARM-type_fold"/>
</dbReference>
<feature type="compositionally biased region" description="Polar residues" evidence="8">
    <location>
        <begin position="173"/>
        <end position="182"/>
    </location>
</feature>
<feature type="compositionally biased region" description="Low complexity" evidence="8">
    <location>
        <begin position="676"/>
        <end position="696"/>
    </location>
</feature>
<evidence type="ECO:0000256" key="2">
    <source>
        <dbReference type="ARBA" id="ARBA00005775"/>
    </source>
</evidence>
<evidence type="ECO:0000256" key="5">
    <source>
        <dbReference type="ARBA" id="ARBA00022553"/>
    </source>
</evidence>
<feature type="compositionally biased region" description="Low complexity" evidence="8">
    <location>
        <begin position="810"/>
        <end position="837"/>
    </location>
</feature>
<feature type="compositionally biased region" description="Low complexity" evidence="8">
    <location>
        <begin position="455"/>
        <end position="466"/>
    </location>
</feature>
<feature type="compositionally biased region" description="Gly residues" evidence="8">
    <location>
        <begin position="838"/>
        <end position="850"/>
    </location>
</feature>
<feature type="region of interest" description="Disordered" evidence="8">
    <location>
        <begin position="788"/>
        <end position="979"/>
    </location>
</feature>
<dbReference type="SUPFAM" id="SSF48371">
    <property type="entry name" value="ARM repeat"/>
    <property type="match status" value="1"/>
</dbReference>
<evidence type="ECO:0000256" key="8">
    <source>
        <dbReference type="SAM" id="MobiDB-lite"/>
    </source>
</evidence>
<feature type="compositionally biased region" description="Basic and acidic residues" evidence="8">
    <location>
        <begin position="598"/>
        <end position="661"/>
    </location>
</feature>
<dbReference type="VEuPathDB" id="FungiDB:BTJ68_01998"/>
<dbReference type="InterPro" id="IPR022745">
    <property type="entry name" value="eIF4G1_eIF4E-bd"/>
</dbReference>
<keyword evidence="4" id="KW-0396">Initiation factor</keyword>
<dbReference type="InterPro" id="IPR036211">
    <property type="entry name" value="eIF4G_eIF4E-bd_sf"/>
</dbReference>
<feature type="domain" description="MIF4G" evidence="9">
    <location>
        <begin position="987"/>
        <end position="1227"/>
    </location>
</feature>
<accession>A0A3M7C1N1</accession>
<feature type="compositionally biased region" description="Gly residues" evidence="8">
    <location>
        <begin position="1312"/>
        <end position="1323"/>
    </location>
</feature>
<feature type="compositionally biased region" description="Low complexity" evidence="8">
    <location>
        <begin position="122"/>
        <end position="144"/>
    </location>
</feature>
<feature type="region of interest" description="Disordered" evidence="8">
    <location>
        <begin position="1246"/>
        <end position="1293"/>
    </location>
</feature>
<dbReference type="GO" id="GO:0016281">
    <property type="term" value="C:eukaryotic translation initiation factor 4F complex"/>
    <property type="evidence" value="ECO:0007669"/>
    <property type="project" value="TreeGrafter"/>
</dbReference>
<evidence type="ECO:0000313" key="11">
    <source>
        <dbReference type="Proteomes" id="UP000269539"/>
    </source>
</evidence>
<dbReference type="SUPFAM" id="SSF101489">
    <property type="entry name" value="Eukaryotic initiation factor 4f subunit eIF4g, eIF4e-binding domain"/>
    <property type="match status" value="1"/>
</dbReference>
<keyword evidence="3" id="KW-0963">Cytoplasm</keyword>
<feature type="compositionally biased region" description="Basic and acidic residues" evidence="8">
    <location>
        <begin position="561"/>
        <end position="572"/>
    </location>
</feature>
<feature type="compositionally biased region" description="Polar residues" evidence="8">
    <location>
        <begin position="54"/>
        <end position="82"/>
    </location>
</feature>
<dbReference type="EMBL" id="QWIO01003238">
    <property type="protein sequence ID" value="RMY45965.1"/>
    <property type="molecule type" value="Genomic_DNA"/>
</dbReference>